<proteinExistence type="predicted"/>
<gene>
    <name evidence="1" type="ORF">LCGC14_1897790</name>
</gene>
<name>A0A0F9IBC0_9ZZZZ</name>
<dbReference type="AlphaFoldDB" id="A0A0F9IBC0"/>
<protein>
    <submittedName>
        <fullName evidence="1">Uncharacterized protein</fullName>
    </submittedName>
</protein>
<comment type="caution">
    <text evidence="1">The sequence shown here is derived from an EMBL/GenBank/DDBJ whole genome shotgun (WGS) entry which is preliminary data.</text>
</comment>
<organism evidence="1">
    <name type="scientific">marine sediment metagenome</name>
    <dbReference type="NCBI Taxonomy" id="412755"/>
    <lineage>
        <taxon>unclassified sequences</taxon>
        <taxon>metagenomes</taxon>
        <taxon>ecological metagenomes</taxon>
    </lineage>
</organism>
<evidence type="ECO:0000313" key="1">
    <source>
        <dbReference type="EMBL" id="KKL91125.1"/>
    </source>
</evidence>
<sequence>MNLSDIVVDAISQVFDLDTTPNPTFNESSHMALRIFTFGKLCGILQEIGWQEHTSDWDPYIEIQMKDGTTQETMSGYYGVTLEGMSDNVTLCIESDSNDITHALFESCDGDSDHETILRVAIADIEKLVLAT</sequence>
<reference evidence="1" key="1">
    <citation type="journal article" date="2015" name="Nature">
        <title>Complex archaea that bridge the gap between prokaryotes and eukaryotes.</title>
        <authorList>
            <person name="Spang A."/>
            <person name="Saw J.H."/>
            <person name="Jorgensen S.L."/>
            <person name="Zaremba-Niedzwiedzka K."/>
            <person name="Martijn J."/>
            <person name="Lind A.E."/>
            <person name="van Eijk R."/>
            <person name="Schleper C."/>
            <person name="Guy L."/>
            <person name="Ettema T.J."/>
        </authorList>
    </citation>
    <scope>NUCLEOTIDE SEQUENCE</scope>
</reference>
<dbReference type="EMBL" id="LAZR01019815">
    <property type="protein sequence ID" value="KKL91125.1"/>
    <property type="molecule type" value="Genomic_DNA"/>
</dbReference>
<accession>A0A0F9IBC0</accession>